<comment type="caution">
    <text evidence="2">The sequence shown here is derived from an EMBL/GenBank/DDBJ whole genome shotgun (WGS) entry which is preliminary data.</text>
</comment>
<evidence type="ECO:0000313" key="2">
    <source>
        <dbReference type="EMBL" id="KAF0028775.1"/>
    </source>
</evidence>
<feature type="region of interest" description="Disordered" evidence="1">
    <location>
        <begin position="1"/>
        <end position="43"/>
    </location>
</feature>
<protein>
    <submittedName>
        <fullName evidence="2">Uncharacterized protein</fullName>
    </submittedName>
</protein>
<organism evidence="2 3">
    <name type="scientific">Scophthalmus maximus</name>
    <name type="common">Turbot</name>
    <name type="synonym">Psetta maxima</name>
    <dbReference type="NCBI Taxonomy" id="52904"/>
    <lineage>
        <taxon>Eukaryota</taxon>
        <taxon>Metazoa</taxon>
        <taxon>Chordata</taxon>
        <taxon>Craniata</taxon>
        <taxon>Vertebrata</taxon>
        <taxon>Euteleostomi</taxon>
        <taxon>Actinopterygii</taxon>
        <taxon>Neopterygii</taxon>
        <taxon>Teleostei</taxon>
        <taxon>Neoteleostei</taxon>
        <taxon>Acanthomorphata</taxon>
        <taxon>Carangaria</taxon>
        <taxon>Pleuronectiformes</taxon>
        <taxon>Pleuronectoidei</taxon>
        <taxon>Scophthalmidae</taxon>
        <taxon>Scophthalmus</taxon>
    </lineage>
</organism>
<evidence type="ECO:0000313" key="3">
    <source>
        <dbReference type="Proteomes" id="UP000438429"/>
    </source>
</evidence>
<name>A0A6A4S8Y7_SCOMX</name>
<evidence type="ECO:0000256" key="1">
    <source>
        <dbReference type="SAM" id="MobiDB-lite"/>
    </source>
</evidence>
<dbReference type="EMBL" id="VEVO01000016">
    <property type="protein sequence ID" value="KAF0028775.1"/>
    <property type="molecule type" value="Genomic_DNA"/>
</dbReference>
<accession>A0A6A4S8Y7</accession>
<feature type="compositionally biased region" description="Polar residues" evidence="1">
    <location>
        <begin position="34"/>
        <end position="43"/>
    </location>
</feature>
<gene>
    <name evidence="2" type="ORF">F2P81_017880</name>
</gene>
<proteinExistence type="predicted"/>
<dbReference type="AlphaFoldDB" id="A0A6A4S8Y7"/>
<dbReference type="Proteomes" id="UP000438429">
    <property type="component" value="Unassembled WGS sequence"/>
</dbReference>
<reference evidence="2 3" key="1">
    <citation type="submission" date="2019-06" db="EMBL/GenBank/DDBJ databases">
        <title>Draft genomes of female and male turbot (Scophthalmus maximus).</title>
        <authorList>
            <person name="Xu H."/>
            <person name="Xu X.-W."/>
            <person name="Shao C."/>
            <person name="Chen S."/>
        </authorList>
    </citation>
    <scope>NUCLEOTIDE SEQUENCE [LARGE SCALE GENOMIC DNA]</scope>
    <source>
        <strain evidence="2">Ysfricsl-2016a</strain>
        <tissue evidence="2">Blood</tissue>
    </source>
</reference>
<sequence length="79" mass="8279">MLTKKPGASVHPTAEGDGSSPGARRVAEPLEQQHGPQPRSSNFLFASLQVDGPESWVSGASARRGSVGLRWCAGSFSPF</sequence>